<reference evidence="2 3" key="1">
    <citation type="submission" date="2023-01" db="EMBL/GenBank/DDBJ databases">
        <title>Novel species of the genus Vogesella isolated from rivers.</title>
        <authorList>
            <person name="Lu H."/>
        </authorList>
    </citation>
    <scope>NUCLEOTIDE SEQUENCE [LARGE SCALE GENOMIC DNA]</scope>
    <source>
        <strain evidence="2 3">SH7W</strain>
    </source>
</reference>
<sequence>MLLIASGSRQVAGPLRLAGVDLTAYLSGIGGAGHPAGCRALAFTRVAANVAAYCIHTRLAHISSRAMRCWKKRFMTLLLACRLMTGLWMSLVYLLN</sequence>
<dbReference type="RefSeq" id="WP_272802962.1">
    <property type="nucleotide sequence ID" value="NZ_JAQQKY010000004.1"/>
</dbReference>
<keyword evidence="1" id="KW-0472">Membrane</keyword>
<name>A0ABT5I3H9_VOGIN</name>
<gene>
    <name evidence="2" type="ORF">PQU93_08070</name>
</gene>
<organism evidence="2 3">
    <name type="scientific">Vogesella indigofera</name>
    <name type="common">Pseudomonas indigofera</name>
    <dbReference type="NCBI Taxonomy" id="45465"/>
    <lineage>
        <taxon>Bacteria</taxon>
        <taxon>Pseudomonadati</taxon>
        <taxon>Pseudomonadota</taxon>
        <taxon>Betaproteobacteria</taxon>
        <taxon>Neisseriales</taxon>
        <taxon>Chromobacteriaceae</taxon>
        <taxon>Vogesella</taxon>
    </lineage>
</organism>
<keyword evidence="3" id="KW-1185">Reference proteome</keyword>
<feature type="transmembrane region" description="Helical" evidence="1">
    <location>
        <begin position="74"/>
        <end position="95"/>
    </location>
</feature>
<evidence type="ECO:0000256" key="1">
    <source>
        <dbReference type="SAM" id="Phobius"/>
    </source>
</evidence>
<keyword evidence="1" id="KW-1133">Transmembrane helix</keyword>
<dbReference type="EMBL" id="JAQQKY010000004">
    <property type="protein sequence ID" value="MDC7690736.1"/>
    <property type="molecule type" value="Genomic_DNA"/>
</dbReference>
<keyword evidence="1" id="KW-0812">Transmembrane</keyword>
<dbReference type="Proteomes" id="UP001221566">
    <property type="component" value="Unassembled WGS sequence"/>
</dbReference>
<proteinExistence type="predicted"/>
<protein>
    <submittedName>
        <fullName evidence="2">Uncharacterized protein</fullName>
    </submittedName>
</protein>
<comment type="caution">
    <text evidence="2">The sequence shown here is derived from an EMBL/GenBank/DDBJ whole genome shotgun (WGS) entry which is preliminary data.</text>
</comment>
<evidence type="ECO:0000313" key="2">
    <source>
        <dbReference type="EMBL" id="MDC7690736.1"/>
    </source>
</evidence>
<evidence type="ECO:0000313" key="3">
    <source>
        <dbReference type="Proteomes" id="UP001221566"/>
    </source>
</evidence>
<accession>A0ABT5I3H9</accession>